<protein>
    <submittedName>
        <fullName evidence="3">Stage III sporulation protein AG</fullName>
    </submittedName>
</protein>
<comment type="caution">
    <text evidence="3">The sequence shown here is derived from an EMBL/GenBank/DDBJ whole genome shotgun (WGS) entry which is preliminary data.</text>
</comment>
<keyword evidence="4" id="KW-1185">Reference proteome</keyword>
<accession>A0ABV7CRI2</accession>
<dbReference type="Proteomes" id="UP001595279">
    <property type="component" value="Unassembled WGS sequence"/>
</dbReference>
<dbReference type="RefSeq" id="WP_390267641.1">
    <property type="nucleotide sequence ID" value="NZ_JBHRSA010000004.1"/>
</dbReference>
<feature type="region of interest" description="Disordered" evidence="1">
    <location>
        <begin position="128"/>
        <end position="147"/>
    </location>
</feature>
<feature type="transmembrane region" description="Helical" evidence="2">
    <location>
        <begin position="27"/>
        <end position="45"/>
    </location>
</feature>
<feature type="compositionally biased region" description="Basic and acidic residues" evidence="1">
    <location>
        <begin position="133"/>
        <end position="145"/>
    </location>
</feature>
<keyword evidence="2" id="KW-1133">Transmembrane helix</keyword>
<keyword evidence="2" id="KW-0812">Transmembrane</keyword>
<organism evidence="3 4">
    <name type="scientific">Virgibacillus xinjiangensis</name>
    <dbReference type="NCBI Taxonomy" id="393090"/>
    <lineage>
        <taxon>Bacteria</taxon>
        <taxon>Bacillati</taxon>
        <taxon>Bacillota</taxon>
        <taxon>Bacilli</taxon>
        <taxon>Bacillales</taxon>
        <taxon>Bacillaceae</taxon>
        <taxon>Virgibacillus</taxon>
    </lineage>
</organism>
<dbReference type="NCBIfam" id="TIGR02830">
    <property type="entry name" value="spore_III_AG"/>
    <property type="match status" value="1"/>
</dbReference>
<gene>
    <name evidence="3" type="primary">spoIIIAG</name>
    <name evidence="3" type="ORF">ACFOGI_02025</name>
</gene>
<proteinExistence type="predicted"/>
<name>A0ABV7CRI2_9BACI</name>
<keyword evidence="2" id="KW-0472">Membrane</keyword>
<evidence type="ECO:0000256" key="1">
    <source>
        <dbReference type="SAM" id="MobiDB-lite"/>
    </source>
</evidence>
<reference evidence="4" key="1">
    <citation type="journal article" date="2019" name="Int. J. Syst. Evol. Microbiol.">
        <title>The Global Catalogue of Microorganisms (GCM) 10K type strain sequencing project: providing services to taxonomists for standard genome sequencing and annotation.</title>
        <authorList>
            <consortium name="The Broad Institute Genomics Platform"/>
            <consortium name="The Broad Institute Genome Sequencing Center for Infectious Disease"/>
            <person name="Wu L."/>
            <person name="Ma J."/>
        </authorList>
    </citation>
    <scope>NUCLEOTIDE SEQUENCE [LARGE SCALE GENOMIC DNA]</scope>
    <source>
        <strain evidence="4">KCTC 13128</strain>
    </source>
</reference>
<feature type="region of interest" description="Disordered" evidence="1">
    <location>
        <begin position="50"/>
        <end position="75"/>
    </location>
</feature>
<evidence type="ECO:0000313" key="4">
    <source>
        <dbReference type="Proteomes" id="UP001595279"/>
    </source>
</evidence>
<dbReference type="EMBL" id="JBHRSA010000004">
    <property type="protein sequence ID" value="MFC3039031.1"/>
    <property type="molecule type" value="Genomic_DNA"/>
</dbReference>
<sequence length="213" mass="23137">MIKKLLALFQSDGKGGGTGGASKKTGYIVILALAGLMFLIIGNIFSTPEENGSANGPPEEMQLEQDQLESPPSDDVPVTADVDELEQSFKQEMEGMLNKIQGVSEAEVMVNLDSTNINVYEKNLIKGQQTTDENDKNGGTRKVEDTTEESQVVLVRQGDKEVPLLTQTEKPEVRGVFVVAKGADHASVKKWIVEAVSRVLDVPSHRVSVMPKK</sequence>
<dbReference type="InterPro" id="IPR014195">
    <property type="entry name" value="Spore_III_AG"/>
</dbReference>
<evidence type="ECO:0000256" key="2">
    <source>
        <dbReference type="SAM" id="Phobius"/>
    </source>
</evidence>
<evidence type="ECO:0000313" key="3">
    <source>
        <dbReference type="EMBL" id="MFC3039031.1"/>
    </source>
</evidence>